<keyword evidence="1" id="KW-0732">Signal</keyword>
<name>A0A4Q7MSJ2_9BACT</name>
<dbReference type="AlphaFoldDB" id="A0A4Q7MSJ2"/>
<dbReference type="InterPro" id="IPR011044">
    <property type="entry name" value="Quino_amine_DH_bsu"/>
</dbReference>
<sequence>MMKYTIYTSILALLIISATACNDNADKQTQPDDETETTDSIVTTGPDTTLTAETIQRFQTAGFTDYAKTKIPNFDWSRFKYKSSYEQDSLLTQDFKPTKTYFSSYGTFLKYSPDSTRFIDLDSYNIDIRKDSRGKLIGTAGGPDTEVSLIDPKSGKSKRLLFMGPGGSVEDAFWTSNNELVIVGTQENEENGGKKVTVWKISLNDNMYDLYELDDAQAADKLAGQWRKERLKGVVLK</sequence>
<dbReference type="PROSITE" id="PS51257">
    <property type="entry name" value="PROKAR_LIPOPROTEIN"/>
    <property type="match status" value="1"/>
</dbReference>
<comment type="caution">
    <text evidence="2">The sequence shown here is derived from an EMBL/GenBank/DDBJ whole genome shotgun (WGS) entry which is preliminary data.</text>
</comment>
<gene>
    <name evidence="2" type="ORF">EV199_3676</name>
</gene>
<feature type="chain" id="PRO_5020231704" description="Lipoprotein" evidence="1">
    <location>
        <begin position="21"/>
        <end position="237"/>
    </location>
</feature>
<evidence type="ECO:0008006" key="4">
    <source>
        <dbReference type="Google" id="ProtNLM"/>
    </source>
</evidence>
<reference evidence="2 3" key="1">
    <citation type="submission" date="2019-02" db="EMBL/GenBank/DDBJ databases">
        <title>Genomic Encyclopedia of Type Strains, Phase IV (KMG-IV): sequencing the most valuable type-strain genomes for metagenomic binning, comparative biology and taxonomic classification.</title>
        <authorList>
            <person name="Goeker M."/>
        </authorList>
    </citation>
    <scope>NUCLEOTIDE SEQUENCE [LARGE SCALE GENOMIC DNA]</scope>
    <source>
        <strain evidence="2 3">DSM 18116</strain>
    </source>
</reference>
<dbReference type="EMBL" id="SGXA01000002">
    <property type="protein sequence ID" value="RZS71765.1"/>
    <property type="molecule type" value="Genomic_DNA"/>
</dbReference>
<evidence type="ECO:0000256" key="1">
    <source>
        <dbReference type="SAM" id="SignalP"/>
    </source>
</evidence>
<dbReference type="OrthoDB" id="1450187at2"/>
<proteinExistence type="predicted"/>
<keyword evidence="3" id="KW-1185">Reference proteome</keyword>
<dbReference type="RefSeq" id="WP_130542240.1">
    <property type="nucleotide sequence ID" value="NZ_CP042431.1"/>
</dbReference>
<organism evidence="2 3">
    <name type="scientific">Pseudobacter ginsenosidimutans</name>
    <dbReference type="NCBI Taxonomy" id="661488"/>
    <lineage>
        <taxon>Bacteria</taxon>
        <taxon>Pseudomonadati</taxon>
        <taxon>Bacteroidota</taxon>
        <taxon>Chitinophagia</taxon>
        <taxon>Chitinophagales</taxon>
        <taxon>Chitinophagaceae</taxon>
        <taxon>Pseudobacter</taxon>
    </lineage>
</organism>
<protein>
    <recommendedName>
        <fullName evidence="4">Lipoprotein</fullName>
    </recommendedName>
</protein>
<evidence type="ECO:0000313" key="3">
    <source>
        <dbReference type="Proteomes" id="UP000293874"/>
    </source>
</evidence>
<evidence type="ECO:0000313" key="2">
    <source>
        <dbReference type="EMBL" id="RZS71765.1"/>
    </source>
</evidence>
<feature type="signal peptide" evidence="1">
    <location>
        <begin position="1"/>
        <end position="20"/>
    </location>
</feature>
<accession>A0A4Q7MSJ2</accession>
<dbReference type="Proteomes" id="UP000293874">
    <property type="component" value="Unassembled WGS sequence"/>
</dbReference>
<dbReference type="SUPFAM" id="SSF50969">
    <property type="entry name" value="YVTN repeat-like/Quinoprotein amine dehydrogenase"/>
    <property type="match status" value="1"/>
</dbReference>